<organism evidence="1 2">
    <name type="scientific">Aliidiomarina halalkaliphila</name>
    <dbReference type="NCBI Taxonomy" id="2593535"/>
    <lineage>
        <taxon>Bacteria</taxon>
        <taxon>Pseudomonadati</taxon>
        <taxon>Pseudomonadota</taxon>
        <taxon>Gammaproteobacteria</taxon>
        <taxon>Alteromonadales</taxon>
        <taxon>Idiomarinaceae</taxon>
        <taxon>Aliidiomarina</taxon>
    </lineage>
</organism>
<keyword evidence="2" id="KW-1185">Reference proteome</keyword>
<sequence length="141" mass="15435">MTLLSITARISLVGLCVTAILGSPVLAQSNALANAPKMAAASLFMSSSITLQDASNLIRDYKNRGLIGETKTGYLGLVRDEEYAADVVRLINEVRRDEYVRLATENNVPVTEIEALAGQRSIQRTQSGHYIEIDGEWVRKP</sequence>
<name>A0A552X3T0_9GAMM</name>
<proteinExistence type="predicted"/>
<protein>
    <submittedName>
        <fullName evidence="1">DUF1318 domain-containing protein</fullName>
    </submittedName>
</protein>
<dbReference type="EMBL" id="VJWL01000001">
    <property type="protein sequence ID" value="TRW49549.1"/>
    <property type="molecule type" value="Genomic_DNA"/>
</dbReference>
<dbReference type="OrthoDB" id="9798130at2"/>
<reference evidence="1 2" key="1">
    <citation type="submission" date="2019-07" db="EMBL/GenBank/DDBJ databases">
        <authorList>
            <person name="Yang M."/>
            <person name="Zhao D."/>
            <person name="Xiang H."/>
        </authorList>
    </citation>
    <scope>NUCLEOTIDE SEQUENCE [LARGE SCALE GENOMIC DNA]</scope>
    <source>
        <strain evidence="1 2">IM1326</strain>
    </source>
</reference>
<evidence type="ECO:0000313" key="2">
    <source>
        <dbReference type="Proteomes" id="UP000320359"/>
    </source>
</evidence>
<comment type="caution">
    <text evidence="1">The sequence shown here is derived from an EMBL/GenBank/DDBJ whole genome shotgun (WGS) entry which is preliminary data.</text>
</comment>
<dbReference type="InterPro" id="IPR008309">
    <property type="entry name" value="YdbL"/>
</dbReference>
<gene>
    <name evidence="1" type="ORF">FM042_01400</name>
</gene>
<dbReference type="Pfam" id="PF07027">
    <property type="entry name" value="DUF1318"/>
    <property type="match status" value="1"/>
</dbReference>
<dbReference type="RefSeq" id="WP_143233971.1">
    <property type="nucleotide sequence ID" value="NZ_VJWL01000001.1"/>
</dbReference>
<dbReference type="AlphaFoldDB" id="A0A552X3T0"/>
<accession>A0A552X3T0</accession>
<dbReference type="Proteomes" id="UP000320359">
    <property type="component" value="Unassembled WGS sequence"/>
</dbReference>
<evidence type="ECO:0000313" key="1">
    <source>
        <dbReference type="EMBL" id="TRW49549.1"/>
    </source>
</evidence>